<feature type="domain" description="ATPase dynein-related AAA" evidence="3">
    <location>
        <begin position="248"/>
        <end position="294"/>
    </location>
</feature>
<evidence type="ECO:0000259" key="3">
    <source>
        <dbReference type="Pfam" id="PF07728"/>
    </source>
</evidence>
<dbReference type="GO" id="GO:0016887">
    <property type="term" value="F:ATP hydrolysis activity"/>
    <property type="evidence" value="ECO:0007669"/>
    <property type="project" value="InterPro"/>
</dbReference>
<feature type="domain" description="ATPase dynein-related AAA" evidence="3">
    <location>
        <begin position="420"/>
        <end position="506"/>
    </location>
</feature>
<keyword evidence="2" id="KW-0067">ATP-binding</keyword>
<dbReference type="PANTHER" id="PTHR48103:SF2">
    <property type="entry name" value="MIDASIN"/>
    <property type="match status" value="1"/>
</dbReference>
<dbReference type="GO" id="GO:0030687">
    <property type="term" value="C:preribosome, large subunit precursor"/>
    <property type="evidence" value="ECO:0007669"/>
    <property type="project" value="TreeGrafter"/>
</dbReference>
<dbReference type="GO" id="GO:0000055">
    <property type="term" value="P:ribosomal large subunit export from nucleus"/>
    <property type="evidence" value="ECO:0007669"/>
    <property type="project" value="TreeGrafter"/>
</dbReference>
<dbReference type="Ensembl" id="ENSEBUT00000002372.1">
    <property type="protein sequence ID" value="ENSEBUP00000002026.1"/>
    <property type="gene ID" value="ENSEBUG00000001627.1"/>
</dbReference>
<evidence type="ECO:0000313" key="5">
    <source>
        <dbReference type="Ensembl" id="ENSEBUP00000002026.1"/>
    </source>
</evidence>
<dbReference type="InterPro" id="IPR027417">
    <property type="entry name" value="P-loop_NTPase"/>
</dbReference>
<evidence type="ECO:0000259" key="4">
    <source>
        <dbReference type="Pfam" id="PF17867"/>
    </source>
</evidence>
<evidence type="ECO:0000256" key="2">
    <source>
        <dbReference type="ARBA" id="ARBA00022840"/>
    </source>
</evidence>
<sequence length="2022" mass="225145">MLDELNLASQSVLEGLNACLDHRGEIFVPELGTTFHLRRGETRVFGCQNPLQQGGGRRGLPRSFLNRFTQVYIDQLSAADMELISASMYPSLDPSFVGKIVEFNNQLCHAVLEKRCWGLLGGPWEFNLRDVLRWCELAAEEMESRPKRLGQHIGLVYAERMRSLEDRRQVYSLFAQVFGFDNVEELVEGPRGPLHVTPETLQVGSSILVRGEASGHDYDLGLKRSLCLHPGWLCRLELLSKAAERAWPVLLVGSAGSGKSSLVQGLARLAGRKLILLSMNSAMDASEMLGGFEQADILRPWQELCSRLRDAVARVIQAALLSMLPGFGISPTDMIPNTVPHSLSCARRLFDIHSALAAVFLGDEERPTVAEAHKRLEVLEELEKIHKDLNVLPTSTLTELRALASDITKRVTGSEGGKAAGAFEWVDGPLVQALKAGHWLLMDNVNFCSPAVLDRLNAVLEPGGVLVLGERGVLGDSVPTVVPHPDFRVFMTMDPNYGEISRAMRNRSAEIYLHGFVPGPEGFGPVPHQNPSTDLCTDLDELPAVQVTSELNTSSQKHGPIPFFEPGSPWWDLRLLLQSRGLVSGGMCDFLLQLQVMMSHDVQFTDIASLISSADAALQRWRCGWAPLHALALTSVQTCTVAGQFSTSRQALVKNQLGRLVLAMGDISTQVPALWPGVATSLRELSKDWRLCSLWQDSLALLHCLSRFARHTGVISHYEDDTRLISATAWLVIERASMGDRHIRVAWLKSLSEKQTIGKVQLMLREAAAIISTIWESPLVHRLWSCIQEYSSFEACKLVLGSPLDLRWDVPLLDRLHHLSHKRDGQLVFETRFTSLANRLWLLLTCEQQEGRERWELQKLASGRLKVRGVLGTAQALRAGELPKDTCPHPLVQLTLNFLESWLSAIQFAANSEECLLTDSALAQIEQCLEHREWFWEACAVSSCGEGMLGNLALHWAWLEESVPQSLQLLTGTTRLPDELNDNLAALKHYLHTRDDSSAALGSLQKAWGRPLPYKLPNALEVLQYIGEVGSHLVVPRAPPQSKFEAQQQLSKIWLLSNASSLQQSLVKAWGLLELSRKCLAATTGPEAKCLQETFVATRELCQDFGLSTGRGTKDFAAQNEPSFNVATLQQLEMKVQLLPTMEHLGLAVQYRVCAQLLDLLTTEGNEDGLLGSSVQQLLAFQMSVPTSPPDSLGIFWALIHGQEMLHNAVQLMWPGIIFAALSSLWTGLLAANGPWWASWEARVNSTSFSQGSTSKNRLVQGPAVLSSTGLSLCVFPLVTPGDNRHQWLDPSLCGRVALGAWHSQLAQLNHLSSLLWTGLSPSILFDFRKADSYFLLILLKANLAFTTSSLQSSGPDQRSSSPNCSTHVELQDSLSALARNPSVPIELAHLLARLAEECGTKEQDYGLGEAKRRARLWVDLGLLSLLVWRPRSTFDPTLKHACKLRHAQRKLERLTSEIQARDLDARLLTGLALQEHSQSHPRIRHIMHGKAEIRKRISALERKQALRPSPAAYAHLVRDADHFFVDLCSTERVHNLLENLLSDGAASGLLTEEAAWQASALSFVHRLTRQHSGLPDIALPLRAGIAKIQHGLRLAAMELHRTLEEKVEQKNSAVSLLACIARFPTVCESFPTALALAQALCNEPKAPEIVTQALAQERKGESDQESEQDEGAERIFLIALLFLQSHARLMGYFDYTTVQLTRHLCQVLTRFWEEKNQCLRAKEHEQQSLYRFRSEQHLSGLAGEDVNEEEEEERAFQLAFPHHYTDFPDQEAPLLEESTTLNPPPKYVDETYNSISKGSMCPKSVQTLMRVHQEVYLGLTTAPWLQPSGLDHRLQDHLFALLPAYRLTATLILNTDLNAGEGFDRNLLGSHLLMSQLPRIAVRLKSPEGGSDDDVEIGFGLELPDVPYDFYRSPCPEQSTRCLSPLNSLRLRVCQLMDEWPDHPALQQIVVVVDRMLTFQTPALFPSLFVVWRSFWQRLRTGRWWHVDVCLCKHSLMTLHTLLLSSASSSSSMCPTLQTSS</sequence>
<dbReference type="InterPro" id="IPR011704">
    <property type="entry name" value="ATPase_dyneun-rel_AAA"/>
</dbReference>
<dbReference type="Proteomes" id="UP000694388">
    <property type="component" value="Unplaced"/>
</dbReference>
<evidence type="ECO:0008006" key="7">
    <source>
        <dbReference type="Google" id="ProtNLM"/>
    </source>
</evidence>
<proteinExistence type="predicted"/>
<protein>
    <recommendedName>
        <fullName evidence="7">Midasin</fullName>
    </recommendedName>
</protein>
<keyword evidence="1" id="KW-0547">Nucleotide-binding</keyword>
<accession>A0A8C4N7K4</accession>
<dbReference type="GO" id="GO:0005634">
    <property type="term" value="C:nucleus"/>
    <property type="evidence" value="ECO:0007669"/>
    <property type="project" value="TreeGrafter"/>
</dbReference>
<dbReference type="PANTHER" id="PTHR48103">
    <property type="entry name" value="MIDASIN-RELATED"/>
    <property type="match status" value="1"/>
</dbReference>
<dbReference type="Pfam" id="PF17867">
    <property type="entry name" value="AAA_lid_7"/>
    <property type="match status" value="1"/>
</dbReference>
<evidence type="ECO:0000256" key="1">
    <source>
        <dbReference type="ARBA" id="ARBA00022741"/>
    </source>
</evidence>
<dbReference type="SUPFAM" id="SSF52540">
    <property type="entry name" value="P-loop containing nucleoside triphosphate hydrolases"/>
    <property type="match status" value="2"/>
</dbReference>
<reference evidence="5" key="1">
    <citation type="submission" date="2025-08" db="UniProtKB">
        <authorList>
            <consortium name="Ensembl"/>
        </authorList>
    </citation>
    <scope>IDENTIFICATION</scope>
</reference>
<dbReference type="InterPro" id="IPR040848">
    <property type="entry name" value="AAA_lid_7"/>
</dbReference>
<name>A0A8C4N7K4_EPTBU</name>
<dbReference type="GO" id="GO:0000027">
    <property type="term" value="P:ribosomal large subunit assembly"/>
    <property type="evidence" value="ECO:0007669"/>
    <property type="project" value="TreeGrafter"/>
</dbReference>
<dbReference type="GO" id="GO:0005524">
    <property type="term" value="F:ATP binding"/>
    <property type="evidence" value="ECO:0007669"/>
    <property type="project" value="UniProtKB-KW"/>
</dbReference>
<dbReference type="GeneTree" id="ENSGT00550000074802"/>
<feature type="domain" description="Midasin AAA lid" evidence="4">
    <location>
        <begin position="80"/>
        <end position="180"/>
    </location>
</feature>
<organism evidence="5 6">
    <name type="scientific">Eptatretus burgeri</name>
    <name type="common">Inshore hagfish</name>
    <dbReference type="NCBI Taxonomy" id="7764"/>
    <lineage>
        <taxon>Eukaryota</taxon>
        <taxon>Metazoa</taxon>
        <taxon>Chordata</taxon>
        <taxon>Craniata</taxon>
        <taxon>Vertebrata</taxon>
        <taxon>Cyclostomata</taxon>
        <taxon>Myxini</taxon>
        <taxon>Myxiniformes</taxon>
        <taxon>Myxinidae</taxon>
        <taxon>Eptatretinae</taxon>
        <taxon>Eptatretus</taxon>
    </lineage>
</organism>
<evidence type="ECO:0000313" key="6">
    <source>
        <dbReference type="Proteomes" id="UP000694388"/>
    </source>
</evidence>
<dbReference type="Pfam" id="PF07728">
    <property type="entry name" value="AAA_5"/>
    <property type="match status" value="2"/>
</dbReference>
<dbReference type="Gene3D" id="3.40.50.300">
    <property type="entry name" value="P-loop containing nucleotide triphosphate hydrolases"/>
    <property type="match status" value="2"/>
</dbReference>
<keyword evidence="6" id="KW-1185">Reference proteome</keyword>
<reference evidence="5" key="2">
    <citation type="submission" date="2025-09" db="UniProtKB">
        <authorList>
            <consortium name="Ensembl"/>
        </authorList>
    </citation>
    <scope>IDENTIFICATION</scope>
</reference>